<protein>
    <submittedName>
        <fullName evidence="3">DUF4174 domain-containing protein</fullName>
    </submittedName>
</protein>
<keyword evidence="4" id="KW-1185">Reference proteome</keyword>
<gene>
    <name evidence="3" type="ORF">ACFSJT_02995</name>
</gene>
<dbReference type="InterPro" id="IPR025232">
    <property type="entry name" value="DUF4174"/>
</dbReference>
<dbReference type="EMBL" id="JBHUHY010000002">
    <property type="protein sequence ID" value="MFD2185742.1"/>
    <property type="molecule type" value="Genomic_DNA"/>
</dbReference>
<accession>A0ABW5ATF9</accession>
<keyword evidence="1" id="KW-0732">Signal</keyword>
<evidence type="ECO:0000259" key="2">
    <source>
        <dbReference type="Pfam" id="PF13778"/>
    </source>
</evidence>
<evidence type="ECO:0000256" key="1">
    <source>
        <dbReference type="ARBA" id="ARBA00022729"/>
    </source>
</evidence>
<dbReference type="Pfam" id="PF13778">
    <property type="entry name" value="DUF4174"/>
    <property type="match status" value="1"/>
</dbReference>
<dbReference type="RefSeq" id="WP_378318717.1">
    <property type="nucleotide sequence ID" value="NZ_JBHUHY010000002.1"/>
</dbReference>
<organism evidence="3 4">
    <name type="scientific">Aquimarina celericrescens</name>
    <dbReference type="NCBI Taxonomy" id="1964542"/>
    <lineage>
        <taxon>Bacteria</taxon>
        <taxon>Pseudomonadati</taxon>
        <taxon>Bacteroidota</taxon>
        <taxon>Flavobacteriia</taxon>
        <taxon>Flavobacteriales</taxon>
        <taxon>Flavobacteriaceae</taxon>
        <taxon>Aquimarina</taxon>
    </lineage>
</organism>
<evidence type="ECO:0000313" key="4">
    <source>
        <dbReference type="Proteomes" id="UP001597344"/>
    </source>
</evidence>
<dbReference type="Proteomes" id="UP001597344">
    <property type="component" value="Unassembled WGS sequence"/>
</dbReference>
<evidence type="ECO:0000313" key="3">
    <source>
        <dbReference type="EMBL" id="MFD2185742.1"/>
    </source>
</evidence>
<proteinExistence type="predicted"/>
<name>A0ABW5ATF9_9FLAO</name>
<reference evidence="4" key="1">
    <citation type="journal article" date="2019" name="Int. J. Syst. Evol. Microbiol.">
        <title>The Global Catalogue of Microorganisms (GCM) 10K type strain sequencing project: providing services to taxonomists for standard genome sequencing and annotation.</title>
        <authorList>
            <consortium name="The Broad Institute Genomics Platform"/>
            <consortium name="The Broad Institute Genome Sequencing Center for Infectious Disease"/>
            <person name="Wu L."/>
            <person name="Ma J."/>
        </authorList>
    </citation>
    <scope>NUCLEOTIDE SEQUENCE [LARGE SCALE GENOMIC DNA]</scope>
    <source>
        <strain evidence="4">DT92</strain>
    </source>
</reference>
<comment type="caution">
    <text evidence="3">The sequence shown here is derived from an EMBL/GenBank/DDBJ whole genome shotgun (WGS) entry which is preliminary data.</text>
</comment>
<sequence length="139" mass="16679">MRKFLYFCFLGFYAMSWSQDFKEHQWKNRIIIICTDSFSNPEFQKQKSELNKYPNELKDRKLIVYKVTPDNYRFGLGSTISLRTDKQFFDTFNNEKSQFKIILIGLDGSIKMTWENFIAPTDIFALIDQMPMRKNEIKN</sequence>
<feature type="domain" description="DUF4174" evidence="2">
    <location>
        <begin position="22"/>
        <end position="136"/>
    </location>
</feature>